<dbReference type="HAMAP" id="MF_00020">
    <property type="entry name" value="Acetate_kinase"/>
    <property type="match status" value="1"/>
</dbReference>
<dbReference type="PROSITE" id="PS01075">
    <property type="entry name" value="ACETATE_KINASE_1"/>
    <property type="match status" value="1"/>
</dbReference>
<dbReference type="Proteomes" id="UP000318582">
    <property type="component" value="Unassembled WGS sequence"/>
</dbReference>
<comment type="catalytic activity">
    <reaction evidence="5">
        <text>acetate + ATP = acetyl phosphate + ADP</text>
        <dbReference type="Rhea" id="RHEA:11352"/>
        <dbReference type="ChEBI" id="CHEBI:22191"/>
        <dbReference type="ChEBI" id="CHEBI:30089"/>
        <dbReference type="ChEBI" id="CHEBI:30616"/>
        <dbReference type="ChEBI" id="CHEBI:456216"/>
        <dbReference type="EC" id="2.7.2.1"/>
    </reaction>
</comment>
<dbReference type="Gene3D" id="3.30.420.40">
    <property type="match status" value="2"/>
</dbReference>
<feature type="site" description="Transition state stabilizer" evidence="5">
    <location>
        <position position="185"/>
    </location>
</feature>
<comment type="cofactor">
    <cofactor evidence="5">
        <name>Mg(2+)</name>
        <dbReference type="ChEBI" id="CHEBI:18420"/>
    </cofactor>
</comment>
<feature type="binding site" evidence="5">
    <location>
        <position position="15"/>
    </location>
    <ligand>
        <name>ATP</name>
        <dbReference type="ChEBI" id="CHEBI:30616"/>
    </ligand>
</feature>
<protein>
    <recommendedName>
        <fullName evidence="5">Probable acetate kinase</fullName>
        <ecNumber evidence="5">2.7.2.1</ecNumber>
    </recommendedName>
    <alternativeName>
        <fullName evidence="5">Acetokinase</fullName>
    </alternativeName>
</protein>
<dbReference type="PRINTS" id="PR00471">
    <property type="entry name" value="ACETATEKNASE"/>
</dbReference>
<dbReference type="GO" id="GO:0005524">
    <property type="term" value="F:ATP binding"/>
    <property type="evidence" value="ECO:0007669"/>
    <property type="project" value="UniProtKB-KW"/>
</dbReference>
<evidence type="ECO:0000313" key="6">
    <source>
        <dbReference type="EMBL" id="TPX56714.1"/>
    </source>
</evidence>
<evidence type="ECO:0000313" key="7">
    <source>
        <dbReference type="Proteomes" id="UP000318582"/>
    </source>
</evidence>
<feature type="binding site" evidence="5">
    <location>
        <position position="94"/>
    </location>
    <ligand>
        <name>substrate</name>
    </ligand>
</feature>
<dbReference type="EMBL" id="QEAQ01000066">
    <property type="protein sequence ID" value="TPX56714.1"/>
    <property type="molecule type" value="Genomic_DNA"/>
</dbReference>
<reference evidence="6 7" key="1">
    <citation type="journal article" date="2019" name="Sci. Rep.">
        <title>Comparative genomics of chytrid fungi reveal insights into the obligate biotrophic and pathogenic lifestyle of Synchytrium endobioticum.</title>
        <authorList>
            <person name="van de Vossenberg B.T.L.H."/>
            <person name="Warris S."/>
            <person name="Nguyen H.D.T."/>
            <person name="van Gent-Pelzer M.P.E."/>
            <person name="Joly D.L."/>
            <person name="van de Geest H.C."/>
            <person name="Bonants P.J.M."/>
            <person name="Smith D.S."/>
            <person name="Levesque C.A."/>
            <person name="van der Lee T.A.J."/>
        </authorList>
    </citation>
    <scope>NUCLEOTIDE SEQUENCE [LARGE SCALE GENOMIC DNA]</scope>
    <source>
        <strain evidence="6 7">CBS 809.83</strain>
    </source>
</reference>
<dbReference type="PANTHER" id="PTHR21060">
    <property type="entry name" value="ACETATE KINASE"/>
    <property type="match status" value="1"/>
</dbReference>
<feature type="binding site" evidence="5">
    <location>
        <begin position="357"/>
        <end position="361"/>
    </location>
    <ligand>
        <name>ATP</name>
        <dbReference type="ChEBI" id="CHEBI:30616"/>
    </ligand>
</feature>
<dbReference type="InterPro" id="IPR004372">
    <property type="entry name" value="Ac/propionate_kinase"/>
</dbReference>
<dbReference type="PIRSF" id="PIRSF000722">
    <property type="entry name" value="Acetate_prop_kin"/>
    <property type="match status" value="1"/>
</dbReference>
<accession>A0A507DYC3</accession>
<keyword evidence="5" id="KW-0479">Metal-binding</keyword>
<dbReference type="UniPathway" id="UPA00340">
    <property type="reaction ID" value="UER00458"/>
</dbReference>
<dbReference type="PANTHER" id="PTHR21060:SF15">
    <property type="entry name" value="ACETATE KINASE-RELATED"/>
    <property type="match status" value="1"/>
</dbReference>
<keyword evidence="7" id="KW-1185">Reference proteome</keyword>
<dbReference type="GO" id="GO:0008776">
    <property type="term" value="F:acetate kinase activity"/>
    <property type="evidence" value="ECO:0007669"/>
    <property type="project" value="UniProtKB-UniRule"/>
</dbReference>
<organism evidence="6 7">
    <name type="scientific">Powellomyces hirtus</name>
    <dbReference type="NCBI Taxonomy" id="109895"/>
    <lineage>
        <taxon>Eukaryota</taxon>
        <taxon>Fungi</taxon>
        <taxon>Fungi incertae sedis</taxon>
        <taxon>Chytridiomycota</taxon>
        <taxon>Chytridiomycota incertae sedis</taxon>
        <taxon>Chytridiomycetes</taxon>
        <taxon>Spizellomycetales</taxon>
        <taxon>Powellomycetaceae</taxon>
        <taxon>Powellomyces</taxon>
    </lineage>
</organism>
<dbReference type="GO" id="GO:0000287">
    <property type="term" value="F:magnesium ion binding"/>
    <property type="evidence" value="ECO:0007669"/>
    <property type="project" value="UniProtKB-UniRule"/>
</dbReference>
<comment type="caution">
    <text evidence="6">The sequence shown here is derived from an EMBL/GenBank/DDBJ whole genome shotgun (WGS) entry which is preliminary data.</text>
</comment>
<dbReference type="AlphaFoldDB" id="A0A507DYC3"/>
<evidence type="ECO:0000256" key="3">
    <source>
        <dbReference type="ARBA" id="ARBA00022777"/>
    </source>
</evidence>
<evidence type="ECO:0000256" key="1">
    <source>
        <dbReference type="ARBA" id="ARBA00022679"/>
    </source>
</evidence>
<feature type="active site" description="Proton donor/acceptor" evidence="5">
    <location>
        <position position="153"/>
    </location>
</feature>
<keyword evidence="1 5" id="KW-0808">Transferase</keyword>
<keyword evidence="2 5" id="KW-0547">Nucleotide-binding</keyword>
<keyword evidence="5" id="KW-0460">Magnesium</keyword>
<evidence type="ECO:0000256" key="2">
    <source>
        <dbReference type="ARBA" id="ARBA00022741"/>
    </source>
</evidence>
<dbReference type="InterPro" id="IPR043129">
    <property type="entry name" value="ATPase_NBD"/>
</dbReference>
<proteinExistence type="inferred from homology"/>
<comment type="pathway">
    <text evidence="5">Metabolic intermediate biosynthesis; acetyl-CoA biosynthesis; acetyl-CoA from acetate: step 1/2.</text>
</comment>
<comment type="similarity">
    <text evidence="5">Belongs to the acetokinase family.</text>
</comment>
<keyword evidence="4 5" id="KW-0067">ATP-binding</keyword>
<dbReference type="Pfam" id="PF00871">
    <property type="entry name" value="Acetate_kinase"/>
    <property type="match status" value="1"/>
</dbReference>
<dbReference type="PROSITE" id="PS01076">
    <property type="entry name" value="ACETATE_KINASE_2"/>
    <property type="match status" value="1"/>
</dbReference>
<feature type="binding site" evidence="5">
    <location>
        <begin position="213"/>
        <end position="217"/>
    </location>
    <ligand>
        <name>ATP</name>
        <dbReference type="ChEBI" id="CHEBI:30616"/>
    </ligand>
</feature>
<dbReference type="EC" id="2.7.2.1" evidence="5"/>
<dbReference type="NCBIfam" id="TIGR00016">
    <property type="entry name" value="ackA"/>
    <property type="match status" value="1"/>
</dbReference>
<dbReference type="GO" id="GO:0006083">
    <property type="term" value="P:acetate metabolic process"/>
    <property type="evidence" value="ECO:0007669"/>
    <property type="project" value="TreeGrafter"/>
</dbReference>
<sequence length="406" mass="43653">MTRTLVLNAGSSTIKFRLYDEQNGKSNRKLIAKGSASKLGSPSSNLSIQTNEKGKKFEDTVTDDTSHVAAFKGLMDLLGKIPGALNNIKIVGHRIVHGGPNFAAPLRLTHDAISALDDLSDLAPLHNHPSVMLVKAALEMDLLKGADHVAVFDTHFHQTMPEMVWRYPLPYDACEESGLRKYGFHGTSHAYVARQVAEKLSQPLTKLNLITLHLGNGASACAIKAGKSFDTSMGFTPLEGLMMGTRSGDIDPSAPYHISSEAFSLTGRTPAVPTAPKGPKITKVEDVLNHESGLRGICGESDLQKVVEMANAGDAVNKEKKRRAKLALDMFCYRIQKYVGAYHVAVSGADAIVFTGGIGEHSKEVRSLVCQGLKCIGVDVDDEKNNECDVTGDENSVDIGSKDGKL</sequence>
<keyword evidence="3 5" id="KW-0418">Kinase</keyword>
<dbReference type="STRING" id="109895.A0A507DYC3"/>
<name>A0A507DYC3_9FUNG</name>
<feature type="binding site" evidence="5">
    <location>
        <position position="8"/>
    </location>
    <ligand>
        <name>Mg(2+)</name>
        <dbReference type="ChEBI" id="CHEBI:18420"/>
    </ligand>
</feature>
<dbReference type="GO" id="GO:0006085">
    <property type="term" value="P:acetyl-CoA biosynthetic process"/>
    <property type="evidence" value="ECO:0007669"/>
    <property type="project" value="UniProtKB-UniRule"/>
</dbReference>
<feature type="site" description="Transition state stabilizer" evidence="5">
    <location>
        <position position="246"/>
    </location>
</feature>
<dbReference type="SUPFAM" id="SSF53067">
    <property type="entry name" value="Actin-like ATPase domain"/>
    <property type="match status" value="2"/>
</dbReference>
<dbReference type="InterPro" id="IPR023865">
    <property type="entry name" value="Aliphatic_acid_kinase_CS"/>
</dbReference>
<evidence type="ECO:0000256" key="5">
    <source>
        <dbReference type="HAMAP-Rule" id="MF_03131"/>
    </source>
</evidence>
<dbReference type="InterPro" id="IPR000890">
    <property type="entry name" value="Aliphatic_acid_kin_short-chain"/>
</dbReference>
<comment type="caution">
    <text evidence="5">Lacks conserved residue(s) required for the propagation of feature annotation.</text>
</comment>
<evidence type="ECO:0000256" key="4">
    <source>
        <dbReference type="ARBA" id="ARBA00022840"/>
    </source>
</evidence>
<gene>
    <name evidence="6" type="ORF">PhCBS80983_g04315</name>
</gene>